<dbReference type="Gene3D" id="1.20.1280.50">
    <property type="match status" value="1"/>
</dbReference>
<keyword evidence="3" id="KW-1185">Reference proteome</keyword>
<dbReference type="InterPro" id="IPR017451">
    <property type="entry name" value="F-box-assoc_interact_dom"/>
</dbReference>
<dbReference type="Pfam" id="PF00646">
    <property type="entry name" value="F-box"/>
    <property type="match status" value="1"/>
</dbReference>
<gene>
    <name evidence="2" type="ORF">EJB05_51115</name>
</gene>
<dbReference type="EMBL" id="RWGY01000191">
    <property type="protein sequence ID" value="TVU03353.1"/>
    <property type="molecule type" value="Genomic_DNA"/>
</dbReference>
<accession>A0A5J9SWF1</accession>
<evidence type="ECO:0000313" key="2">
    <source>
        <dbReference type="EMBL" id="TVU03353.1"/>
    </source>
</evidence>
<dbReference type="InterPro" id="IPR013187">
    <property type="entry name" value="F-box-assoc_dom_typ3"/>
</dbReference>
<comment type="caution">
    <text evidence="2">The sequence shown here is derived from an EMBL/GenBank/DDBJ whole genome shotgun (WGS) entry which is preliminary data.</text>
</comment>
<name>A0A5J9SWF1_9POAL</name>
<evidence type="ECO:0000313" key="3">
    <source>
        <dbReference type="Proteomes" id="UP000324897"/>
    </source>
</evidence>
<proteinExistence type="predicted"/>
<protein>
    <recommendedName>
        <fullName evidence="1">F-box domain-containing protein</fullName>
    </recommendedName>
</protein>
<dbReference type="Gramene" id="TVU03353">
    <property type="protein sequence ID" value="TVU03353"/>
    <property type="gene ID" value="EJB05_51115"/>
</dbReference>
<dbReference type="PANTHER" id="PTHR31672:SF2">
    <property type="entry name" value="F-BOX DOMAIN-CONTAINING PROTEIN"/>
    <property type="match status" value="1"/>
</dbReference>
<dbReference type="CDD" id="cd22157">
    <property type="entry name" value="F-box_AtFBW1-like"/>
    <property type="match status" value="1"/>
</dbReference>
<reference evidence="2 3" key="1">
    <citation type="journal article" date="2019" name="Sci. Rep.">
        <title>A high-quality genome of Eragrostis curvula grass provides insights into Poaceae evolution and supports new strategies to enhance forage quality.</title>
        <authorList>
            <person name="Carballo J."/>
            <person name="Santos B.A.C.M."/>
            <person name="Zappacosta D."/>
            <person name="Garbus I."/>
            <person name="Selva J.P."/>
            <person name="Gallo C.A."/>
            <person name="Diaz A."/>
            <person name="Albertini E."/>
            <person name="Caccamo M."/>
            <person name="Echenique V."/>
        </authorList>
    </citation>
    <scope>NUCLEOTIDE SEQUENCE [LARGE SCALE GENOMIC DNA]</scope>
    <source>
        <strain evidence="3">cv. Victoria</strain>
        <tissue evidence="2">Leaf</tissue>
    </source>
</reference>
<dbReference type="NCBIfam" id="TIGR01640">
    <property type="entry name" value="F_box_assoc_1"/>
    <property type="match status" value="1"/>
</dbReference>
<dbReference type="AlphaFoldDB" id="A0A5J9SWF1"/>
<dbReference type="InterPro" id="IPR050796">
    <property type="entry name" value="SCF_F-box_component"/>
</dbReference>
<organism evidence="2 3">
    <name type="scientific">Eragrostis curvula</name>
    <name type="common">weeping love grass</name>
    <dbReference type="NCBI Taxonomy" id="38414"/>
    <lineage>
        <taxon>Eukaryota</taxon>
        <taxon>Viridiplantae</taxon>
        <taxon>Streptophyta</taxon>
        <taxon>Embryophyta</taxon>
        <taxon>Tracheophyta</taxon>
        <taxon>Spermatophyta</taxon>
        <taxon>Magnoliopsida</taxon>
        <taxon>Liliopsida</taxon>
        <taxon>Poales</taxon>
        <taxon>Poaceae</taxon>
        <taxon>PACMAD clade</taxon>
        <taxon>Chloridoideae</taxon>
        <taxon>Eragrostideae</taxon>
        <taxon>Eragrostidinae</taxon>
        <taxon>Eragrostis</taxon>
    </lineage>
</organism>
<feature type="domain" description="F-box" evidence="1">
    <location>
        <begin position="18"/>
        <end position="68"/>
    </location>
</feature>
<dbReference type="InterPro" id="IPR036047">
    <property type="entry name" value="F-box-like_dom_sf"/>
</dbReference>
<dbReference type="PANTHER" id="PTHR31672">
    <property type="entry name" value="BNACNNG10540D PROTEIN"/>
    <property type="match status" value="1"/>
</dbReference>
<sequence>MQIETKRSKTQLGDEQPAAVNVHLPEELVTEILTRLPSKSVLRFRAVSKAWRRITTDPAFLAAHARRRPLEVLLRTAVTVRPGDYPDDCSRDEVVHTIPVSADQAGRRRLIEYPYTIRGTSCKSLDGLYYSLVASSCHGVLLLRISRTGGGTDPFHICNPVTRQWTELPRLPELNRSVVFACGFYYHQPSGDFRLLCRCNIWTTMEHIHYVLSTGATEPRVVSMAGVDEAAAAVMRGVRISYKYYPVALHGRLHWLSFNSNMLRLVAFDTTLETFHLMTPPPCNIQVRATLFENSKRTKLFAMDGLLAVAEFGDMRIGLWFLQEYGAANERWECRHQLANPPMLEQQPRVAHGTTCQNTLRVYVADTDDEGDIILGTIQGIVAYKMKTKMWRVVESTNMNGRLYDCLPSEPCKMLLRSDGTGAGPGWYMWTVDYVKITQFHPDVSVMEHEFTVGEWHMPSKGHNLYAYRDDWPR</sequence>
<dbReference type="InterPro" id="IPR001810">
    <property type="entry name" value="F-box_dom"/>
</dbReference>
<feature type="non-terminal residue" evidence="2">
    <location>
        <position position="1"/>
    </location>
</feature>
<dbReference type="SMART" id="SM00256">
    <property type="entry name" value="FBOX"/>
    <property type="match status" value="1"/>
</dbReference>
<dbReference type="Pfam" id="PF08268">
    <property type="entry name" value="FBA_3"/>
    <property type="match status" value="1"/>
</dbReference>
<dbReference type="SUPFAM" id="SSF81383">
    <property type="entry name" value="F-box domain"/>
    <property type="match status" value="1"/>
</dbReference>
<dbReference type="PROSITE" id="PS50181">
    <property type="entry name" value="FBOX"/>
    <property type="match status" value="1"/>
</dbReference>
<dbReference type="OrthoDB" id="681455at2759"/>
<dbReference type="Proteomes" id="UP000324897">
    <property type="component" value="Unassembled WGS sequence"/>
</dbReference>
<evidence type="ECO:0000259" key="1">
    <source>
        <dbReference type="PROSITE" id="PS50181"/>
    </source>
</evidence>